<evidence type="ECO:0000313" key="2">
    <source>
        <dbReference type="EMBL" id="GAA2018569.1"/>
    </source>
</evidence>
<gene>
    <name evidence="2" type="ORF">GCM10009839_13440</name>
</gene>
<evidence type="ECO:0000313" key="3">
    <source>
        <dbReference type="Proteomes" id="UP001500751"/>
    </source>
</evidence>
<keyword evidence="3" id="KW-1185">Reference proteome</keyword>
<feature type="compositionally biased region" description="Basic and acidic residues" evidence="1">
    <location>
        <begin position="76"/>
        <end position="85"/>
    </location>
</feature>
<feature type="region of interest" description="Disordered" evidence="1">
    <location>
        <begin position="46"/>
        <end position="85"/>
    </location>
</feature>
<dbReference type="Proteomes" id="UP001500751">
    <property type="component" value="Unassembled WGS sequence"/>
</dbReference>
<proteinExistence type="predicted"/>
<protein>
    <submittedName>
        <fullName evidence="2">Uncharacterized protein</fullName>
    </submittedName>
</protein>
<name>A0ABP5F6Z0_9ACTN</name>
<dbReference type="EMBL" id="BAAAQN010000006">
    <property type="protein sequence ID" value="GAA2018569.1"/>
    <property type="molecule type" value="Genomic_DNA"/>
</dbReference>
<sequence>MPEQTVKCWVAPPTRPGCPTLVAMSENSGWDADERVVDWDELFGDVLPEQTEDDLGDRDPSATSGSGDTARLLELMADRPPHYED</sequence>
<accession>A0ABP5F6Z0</accession>
<organism evidence="2 3">
    <name type="scientific">Catenulispora yoronensis</name>
    <dbReference type="NCBI Taxonomy" id="450799"/>
    <lineage>
        <taxon>Bacteria</taxon>
        <taxon>Bacillati</taxon>
        <taxon>Actinomycetota</taxon>
        <taxon>Actinomycetes</taxon>
        <taxon>Catenulisporales</taxon>
        <taxon>Catenulisporaceae</taxon>
        <taxon>Catenulispora</taxon>
    </lineage>
</organism>
<comment type="caution">
    <text evidence="2">The sequence shown here is derived from an EMBL/GenBank/DDBJ whole genome shotgun (WGS) entry which is preliminary data.</text>
</comment>
<evidence type="ECO:0000256" key="1">
    <source>
        <dbReference type="SAM" id="MobiDB-lite"/>
    </source>
</evidence>
<reference evidence="3" key="1">
    <citation type="journal article" date="2019" name="Int. J. Syst. Evol. Microbiol.">
        <title>The Global Catalogue of Microorganisms (GCM) 10K type strain sequencing project: providing services to taxonomists for standard genome sequencing and annotation.</title>
        <authorList>
            <consortium name="The Broad Institute Genomics Platform"/>
            <consortium name="The Broad Institute Genome Sequencing Center for Infectious Disease"/>
            <person name="Wu L."/>
            <person name="Ma J."/>
        </authorList>
    </citation>
    <scope>NUCLEOTIDE SEQUENCE [LARGE SCALE GENOMIC DNA]</scope>
    <source>
        <strain evidence="3">JCM 16014</strain>
    </source>
</reference>